<proteinExistence type="predicted"/>
<evidence type="ECO:0000256" key="1">
    <source>
        <dbReference type="SAM" id="MobiDB-lite"/>
    </source>
</evidence>
<sequence>MNNMRHILPILALIHLAPSFPLHLRRWELRTPPRARNRPHEFFRGVRPAFPPRFAIQRAVQDEYLKGLFADGGPDAAEDETGEDGGVEAADGVDDAVCFPDGLEDFGVRCWTEFLPEGGGEGGWGGGVGDFVLADDLGAVLQTGGDVVAEVAVDCGDDFDVCWDVGDGAEEVDGAFEGPREETGAGEEEVSY</sequence>
<accession>A0A9N9L087</accession>
<comment type="caution">
    <text evidence="3">The sequence shown here is derived from an EMBL/GenBank/DDBJ whole genome shotgun (WGS) entry which is preliminary data.</text>
</comment>
<gene>
    <name evidence="3" type="ORF">HYFRA_00003631</name>
</gene>
<dbReference type="Proteomes" id="UP000696280">
    <property type="component" value="Unassembled WGS sequence"/>
</dbReference>
<feature type="region of interest" description="Disordered" evidence="1">
    <location>
        <begin position="170"/>
        <end position="192"/>
    </location>
</feature>
<reference evidence="3" key="1">
    <citation type="submission" date="2021-07" db="EMBL/GenBank/DDBJ databases">
        <authorList>
            <person name="Durling M."/>
        </authorList>
    </citation>
    <scope>NUCLEOTIDE SEQUENCE</scope>
</reference>
<dbReference type="EMBL" id="CAJVRL010000070">
    <property type="protein sequence ID" value="CAG8956251.1"/>
    <property type="molecule type" value="Genomic_DNA"/>
</dbReference>
<protein>
    <submittedName>
        <fullName evidence="3">Uncharacterized protein</fullName>
    </submittedName>
</protein>
<feature type="signal peptide" evidence="2">
    <location>
        <begin position="1"/>
        <end position="19"/>
    </location>
</feature>
<evidence type="ECO:0000256" key="2">
    <source>
        <dbReference type="SAM" id="SignalP"/>
    </source>
</evidence>
<organism evidence="3 4">
    <name type="scientific">Hymenoscyphus fraxineus</name>
    <dbReference type="NCBI Taxonomy" id="746836"/>
    <lineage>
        <taxon>Eukaryota</taxon>
        <taxon>Fungi</taxon>
        <taxon>Dikarya</taxon>
        <taxon>Ascomycota</taxon>
        <taxon>Pezizomycotina</taxon>
        <taxon>Leotiomycetes</taxon>
        <taxon>Helotiales</taxon>
        <taxon>Helotiaceae</taxon>
        <taxon>Hymenoscyphus</taxon>
    </lineage>
</organism>
<keyword evidence="4" id="KW-1185">Reference proteome</keyword>
<evidence type="ECO:0000313" key="3">
    <source>
        <dbReference type="EMBL" id="CAG8956251.1"/>
    </source>
</evidence>
<evidence type="ECO:0000313" key="4">
    <source>
        <dbReference type="Proteomes" id="UP000696280"/>
    </source>
</evidence>
<keyword evidence="2" id="KW-0732">Signal</keyword>
<name>A0A9N9L087_9HELO</name>
<feature type="chain" id="PRO_5040408662" evidence="2">
    <location>
        <begin position="20"/>
        <end position="192"/>
    </location>
</feature>
<dbReference type="AlphaFoldDB" id="A0A9N9L087"/>